<keyword evidence="1 3" id="KW-0378">Hydrolase</keyword>
<keyword evidence="4" id="KW-1185">Reference proteome</keyword>
<dbReference type="Proteomes" id="UP001501588">
    <property type="component" value="Unassembled WGS sequence"/>
</dbReference>
<gene>
    <name evidence="3" type="primary">ephA</name>
    <name evidence="3" type="ORF">GCM10009416_34990</name>
</gene>
<protein>
    <submittedName>
        <fullName evidence="3">Epoxide hydrolase EphA</fullName>
    </submittedName>
</protein>
<dbReference type="InterPro" id="IPR000639">
    <property type="entry name" value="Epox_hydrolase-like"/>
</dbReference>
<reference evidence="4" key="1">
    <citation type="journal article" date="2019" name="Int. J. Syst. Evol. Microbiol.">
        <title>The Global Catalogue of Microorganisms (GCM) 10K type strain sequencing project: providing services to taxonomists for standard genome sequencing and annotation.</title>
        <authorList>
            <consortium name="The Broad Institute Genomics Platform"/>
            <consortium name="The Broad Institute Genome Sequencing Center for Infectious Disease"/>
            <person name="Wu L."/>
            <person name="Ma J."/>
        </authorList>
    </citation>
    <scope>NUCLEOTIDE SEQUENCE [LARGE SCALE GENOMIC DNA]</scope>
    <source>
        <strain evidence="4">JCM 9933</strain>
    </source>
</reference>
<organism evidence="3 4">
    <name type="scientific">Craurococcus roseus</name>
    <dbReference type="NCBI Taxonomy" id="77585"/>
    <lineage>
        <taxon>Bacteria</taxon>
        <taxon>Pseudomonadati</taxon>
        <taxon>Pseudomonadota</taxon>
        <taxon>Alphaproteobacteria</taxon>
        <taxon>Acetobacterales</taxon>
        <taxon>Acetobacteraceae</taxon>
        <taxon>Craurococcus</taxon>
    </lineage>
</organism>
<evidence type="ECO:0000256" key="1">
    <source>
        <dbReference type="ARBA" id="ARBA00022801"/>
    </source>
</evidence>
<dbReference type="EMBL" id="BAAAFZ010000055">
    <property type="protein sequence ID" value="GAA0593616.1"/>
    <property type="molecule type" value="Genomic_DNA"/>
</dbReference>
<evidence type="ECO:0000313" key="4">
    <source>
        <dbReference type="Proteomes" id="UP001501588"/>
    </source>
</evidence>
<accession>A0ABP3QSS7</accession>
<comment type="caution">
    <text evidence="3">The sequence shown here is derived from an EMBL/GenBank/DDBJ whole genome shotgun (WGS) entry which is preliminary data.</text>
</comment>
<dbReference type="SUPFAM" id="SSF53474">
    <property type="entry name" value="alpha/beta-Hydrolases"/>
    <property type="match status" value="1"/>
</dbReference>
<feature type="domain" description="AB hydrolase-1" evidence="2">
    <location>
        <begin position="30"/>
        <end position="131"/>
    </location>
</feature>
<dbReference type="Gene3D" id="3.40.50.1820">
    <property type="entry name" value="alpha/beta hydrolase"/>
    <property type="match status" value="1"/>
</dbReference>
<name>A0ABP3QSS7_9PROT</name>
<dbReference type="InterPro" id="IPR029058">
    <property type="entry name" value="AB_hydrolase_fold"/>
</dbReference>
<dbReference type="Pfam" id="PF00561">
    <property type="entry name" value="Abhydrolase_1"/>
    <property type="match status" value="1"/>
</dbReference>
<proteinExistence type="predicted"/>
<evidence type="ECO:0000313" key="3">
    <source>
        <dbReference type="EMBL" id="GAA0593616.1"/>
    </source>
</evidence>
<dbReference type="PRINTS" id="PR00412">
    <property type="entry name" value="EPOXHYDRLASE"/>
</dbReference>
<dbReference type="PANTHER" id="PTHR43329">
    <property type="entry name" value="EPOXIDE HYDROLASE"/>
    <property type="match status" value="1"/>
</dbReference>
<sequence length="346" mass="37394">MMPHDVTEHVLRGPSGHASFYLACGAEDAPLIVFVHGWPELSESWRHQLPCFAALGFRCVAPDMRGYGRSSVPARREDYTMRPIVRDMLELLDGLGRERAVWVGHDWGSPVVWSLAAHHAGRCHGVASLCVPYIAGGFAPPNVIPLVDRETYPEADCPAGQWDYLLAYEEDCAAAVAAFEADPAATVRALFRAGNAAARGKPARTATIRRDGGWFGGAGRAPDVPRDPAVLATEAEMHRYAAALGRNGFAGPCAWYMNHASNQAYAAAAPEGGRLSMPVLFLHAAHDQVCETIDSRLAEPMRRDCADLTEATVASGHWMAQEKPAAVNAALARWLATRLPGVWPKP</sequence>
<evidence type="ECO:0000259" key="2">
    <source>
        <dbReference type="Pfam" id="PF00561"/>
    </source>
</evidence>
<dbReference type="RefSeq" id="WP_343896665.1">
    <property type="nucleotide sequence ID" value="NZ_BAAAFZ010000055.1"/>
</dbReference>
<dbReference type="InterPro" id="IPR000073">
    <property type="entry name" value="AB_hydrolase_1"/>
</dbReference>
<dbReference type="GO" id="GO:0016787">
    <property type="term" value="F:hydrolase activity"/>
    <property type="evidence" value="ECO:0007669"/>
    <property type="project" value="UniProtKB-KW"/>
</dbReference>